<evidence type="ECO:0000313" key="1">
    <source>
        <dbReference type="EMBL" id="MEQ2312449.1"/>
    </source>
</evidence>
<dbReference type="EMBL" id="JAHRIP010079046">
    <property type="protein sequence ID" value="MEQ2312449.1"/>
    <property type="molecule type" value="Genomic_DNA"/>
</dbReference>
<organism evidence="1 2">
    <name type="scientific">Ameca splendens</name>
    <dbReference type="NCBI Taxonomy" id="208324"/>
    <lineage>
        <taxon>Eukaryota</taxon>
        <taxon>Metazoa</taxon>
        <taxon>Chordata</taxon>
        <taxon>Craniata</taxon>
        <taxon>Vertebrata</taxon>
        <taxon>Euteleostomi</taxon>
        <taxon>Actinopterygii</taxon>
        <taxon>Neopterygii</taxon>
        <taxon>Teleostei</taxon>
        <taxon>Neoteleostei</taxon>
        <taxon>Acanthomorphata</taxon>
        <taxon>Ovalentaria</taxon>
        <taxon>Atherinomorphae</taxon>
        <taxon>Cyprinodontiformes</taxon>
        <taxon>Goodeidae</taxon>
        <taxon>Ameca</taxon>
    </lineage>
</organism>
<accession>A0ABV1A1M0</accession>
<gene>
    <name evidence="1" type="ORF">AMECASPLE_031096</name>
</gene>
<comment type="caution">
    <text evidence="1">The sequence shown here is derived from an EMBL/GenBank/DDBJ whole genome shotgun (WGS) entry which is preliminary data.</text>
</comment>
<protein>
    <submittedName>
        <fullName evidence="1">Uncharacterized protein</fullName>
    </submittedName>
</protein>
<name>A0ABV1A1M0_9TELE</name>
<dbReference type="Proteomes" id="UP001469553">
    <property type="component" value="Unassembled WGS sequence"/>
</dbReference>
<reference evidence="1 2" key="1">
    <citation type="submission" date="2021-06" db="EMBL/GenBank/DDBJ databases">
        <authorList>
            <person name="Palmer J.M."/>
        </authorList>
    </citation>
    <scope>NUCLEOTIDE SEQUENCE [LARGE SCALE GENOMIC DNA]</scope>
    <source>
        <strain evidence="1 2">AS_MEX2019</strain>
        <tissue evidence="1">Muscle</tissue>
    </source>
</reference>
<proteinExistence type="predicted"/>
<sequence length="147" mass="16409">MRTGAGHFNLQCALTSRTEDIDVFNIKYCLGPSVFAHRQKKQKKFLYFQRSLAQQLSPAEGSLLLHGSRHRVHVPGGGLACPCRGGGLLSPGLCVHYDRHLRVRPGRLSSSRLPCHGQLYLPLQLLFTVNGHSCMRHRVTEWSAVLP</sequence>
<keyword evidence="2" id="KW-1185">Reference proteome</keyword>
<evidence type="ECO:0000313" key="2">
    <source>
        <dbReference type="Proteomes" id="UP001469553"/>
    </source>
</evidence>